<evidence type="ECO:0000256" key="9">
    <source>
        <dbReference type="ARBA" id="ARBA00023136"/>
    </source>
</evidence>
<feature type="non-terminal residue" evidence="15">
    <location>
        <position position="182"/>
    </location>
</feature>
<feature type="non-terminal residue" evidence="15">
    <location>
        <position position="1"/>
    </location>
</feature>
<keyword evidence="7" id="KW-0915">Sodium</keyword>
<dbReference type="Proteomes" id="UP001328107">
    <property type="component" value="Unassembled WGS sequence"/>
</dbReference>
<dbReference type="Gene3D" id="1.10.287.820">
    <property type="entry name" value="Acid-sensing ion channel domain"/>
    <property type="match status" value="1"/>
</dbReference>
<gene>
    <name evidence="15" type="ORF">PMAYCL1PPCAC_14768</name>
</gene>
<evidence type="ECO:0000256" key="7">
    <source>
        <dbReference type="ARBA" id="ARBA00023053"/>
    </source>
</evidence>
<evidence type="ECO:0000256" key="8">
    <source>
        <dbReference type="ARBA" id="ARBA00023065"/>
    </source>
</evidence>
<accession>A0AAN5CHN5</accession>
<keyword evidence="6" id="KW-1133">Transmembrane helix</keyword>
<keyword evidence="4 13" id="KW-0894">Sodium channel</keyword>
<name>A0AAN5CHN5_9BILA</name>
<organism evidence="15 16">
    <name type="scientific">Pristionchus mayeri</name>
    <dbReference type="NCBI Taxonomy" id="1317129"/>
    <lineage>
        <taxon>Eukaryota</taxon>
        <taxon>Metazoa</taxon>
        <taxon>Ecdysozoa</taxon>
        <taxon>Nematoda</taxon>
        <taxon>Chromadorea</taxon>
        <taxon>Rhabditida</taxon>
        <taxon>Rhabditina</taxon>
        <taxon>Diplogasteromorpha</taxon>
        <taxon>Diplogasteroidea</taxon>
        <taxon>Neodiplogasteridae</taxon>
        <taxon>Pristionchus</taxon>
    </lineage>
</organism>
<keyword evidence="11 13" id="KW-0739">Sodium transport</keyword>
<sequence>WTYTSQACQQSCLQRHAHDRCSCADPLFLKAPEHKTCASQAEMECLLTLARETSRPNSTEGRTQCECSPACEEVVLEKVVSYTAFPSVGYNVAAGTMAQRQKLLAEQGGGRTGKGDDKADEYEATTTTSTTTTTTTTGSTSTTTPGSSGRKKRSALAGASTTVDLPGFGSCEYKNKNFQGAG</sequence>
<protein>
    <submittedName>
        <fullName evidence="15">Uncharacterized protein</fullName>
    </submittedName>
</protein>
<evidence type="ECO:0000256" key="2">
    <source>
        <dbReference type="ARBA" id="ARBA00007193"/>
    </source>
</evidence>
<dbReference type="AlphaFoldDB" id="A0AAN5CHN5"/>
<keyword evidence="10" id="KW-0325">Glycoprotein</keyword>
<evidence type="ECO:0000256" key="6">
    <source>
        <dbReference type="ARBA" id="ARBA00022989"/>
    </source>
</evidence>
<keyword evidence="16" id="KW-1185">Reference proteome</keyword>
<dbReference type="InterPro" id="IPR001873">
    <property type="entry name" value="ENaC"/>
</dbReference>
<evidence type="ECO:0000313" key="16">
    <source>
        <dbReference type="Proteomes" id="UP001328107"/>
    </source>
</evidence>
<evidence type="ECO:0000256" key="13">
    <source>
        <dbReference type="RuleBase" id="RU000679"/>
    </source>
</evidence>
<feature type="region of interest" description="Disordered" evidence="14">
    <location>
        <begin position="106"/>
        <end position="167"/>
    </location>
</feature>
<keyword evidence="9" id="KW-0472">Membrane</keyword>
<evidence type="ECO:0000256" key="11">
    <source>
        <dbReference type="ARBA" id="ARBA00023201"/>
    </source>
</evidence>
<keyword evidence="12 13" id="KW-0407">Ion channel</keyword>
<keyword evidence="5 13" id="KW-0812">Transmembrane</keyword>
<evidence type="ECO:0000256" key="3">
    <source>
        <dbReference type="ARBA" id="ARBA00022448"/>
    </source>
</evidence>
<keyword evidence="8 13" id="KW-0406">Ion transport</keyword>
<evidence type="ECO:0000313" key="15">
    <source>
        <dbReference type="EMBL" id="GMR44573.1"/>
    </source>
</evidence>
<evidence type="ECO:0000256" key="1">
    <source>
        <dbReference type="ARBA" id="ARBA00004141"/>
    </source>
</evidence>
<dbReference type="PANTHER" id="PTHR11690">
    <property type="entry name" value="AMILORIDE-SENSITIVE SODIUM CHANNEL-RELATED"/>
    <property type="match status" value="1"/>
</dbReference>
<comment type="similarity">
    <text evidence="2 13">Belongs to the amiloride-sensitive sodium channel (TC 1.A.6) family.</text>
</comment>
<dbReference type="PANTHER" id="PTHR11690:SF269">
    <property type="entry name" value="DEGENERIN-LIKE PROTEIN ASIC-2"/>
    <property type="match status" value="1"/>
</dbReference>
<comment type="caution">
    <text evidence="15">The sequence shown here is derived from an EMBL/GenBank/DDBJ whole genome shotgun (WGS) entry which is preliminary data.</text>
</comment>
<dbReference type="GO" id="GO:0015280">
    <property type="term" value="F:ligand-gated sodium channel activity"/>
    <property type="evidence" value="ECO:0007669"/>
    <property type="project" value="TreeGrafter"/>
</dbReference>
<evidence type="ECO:0000256" key="10">
    <source>
        <dbReference type="ARBA" id="ARBA00023180"/>
    </source>
</evidence>
<evidence type="ECO:0000256" key="12">
    <source>
        <dbReference type="ARBA" id="ARBA00023303"/>
    </source>
</evidence>
<dbReference type="EMBL" id="BTRK01000004">
    <property type="protein sequence ID" value="GMR44573.1"/>
    <property type="molecule type" value="Genomic_DNA"/>
</dbReference>
<evidence type="ECO:0000256" key="5">
    <source>
        <dbReference type="ARBA" id="ARBA00022692"/>
    </source>
</evidence>
<dbReference type="GO" id="GO:0005886">
    <property type="term" value="C:plasma membrane"/>
    <property type="evidence" value="ECO:0007669"/>
    <property type="project" value="TreeGrafter"/>
</dbReference>
<comment type="subcellular location">
    <subcellularLocation>
        <location evidence="1">Membrane</location>
        <topology evidence="1">Multi-pass membrane protein</topology>
    </subcellularLocation>
</comment>
<evidence type="ECO:0000256" key="4">
    <source>
        <dbReference type="ARBA" id="ARBA00022461"/>
    </source>
</evidence>
<proteinExistence type="inferred from homology"/>
<reference evidence="16" key="1">
    <citation type="submission" date="2022-10" db="EMBL/GenBank/DDBJ databases">
        <title>Genome assembly of Pristionchus species.</title>
        <authorList>
            <person name="Yoshida K."/>
            <person name="Sommer R.J."/>
        </authorList>
    </citation>
    <scope>NUCLEOTIDE SEQUENCE [LARGE SCALE GENOMIC DNA]</scope>
    <source>
        <strain evidence="16">RS5460</strain>
    </source>
</reference>
<keyword evidence="3 13" id="KW-0813">Transport</keyword>
<evidence type="ECO:0000256" key="14">
    <source>
        <dbReference type="SAM" id="MobiDB-lite"/>
    </source>
</evidence>
<feature type="compositionally biased region" description="Low complexity" evidence="14">
    <location>
        <begin position="125"/>
        <end position="148"/>
    </location>
</feature>
<dbReference type="Pfam" id="PF00858">
    <property type="entry name" value="ASC"/>
    <property type="match status" value="1"/>
</dbReference>